<feature type="chain" id="PRO_5026080519" evidence="2">
    <location>
        <begin position="20"/>
        <end position="492"/>
    </location>
</feature>
<feature type="signal peptide" evidence="2">
    <location>
        <begin position="1"/>
        <end position="19"/>
    </location>
</feature>
<feature type="coiled-coil region" evidence="1">
    <location>
        <begin position="297"/>
        <end position="363"/>
    </location>
</feature>
<sequence length="492" mass="55470">MPKILCRLSLLLVFVFGEAQEVELPSDFRQHTLTQFNANLLNPTYAQNWNNPNSLAVWSRWQWQTIDGDPTTIFANYTHQISEVSTGSLGFLQHNTGVFLDIGGNLNYVYKFSFGDGIAVLTGVNVFASQRTLADDFFMSDVGIDLTQLEAAEGFMVQFSPGIRLQANQLGVGLAFENAIGVGANDSDILEASNFKTIVGSLNYDVPTSFLSGTGNSFIRPMVYVKSIPDGDTQIGVNGLLSTPKVWLQGGYNSFYGASAGLGVTLGGAFSVGGLMEFGTDTSLSGEDPTLELLVAYRFARQEKQKKESEEEQKEEEEDTAITKMTEEQLQQEREALEEKKHLEEEQKEQELIRQRLLVEEQRRNDSIQEAQALALQRQLEQQRQDSLARLQKEKVAVQPNERYEEVAQADGLVPGFYLIANVFGTKKYFENFMKTLQQKGLEPKSFYRSANKYNYVYLERYNTMEEARKARDSKFSGKYPDKTWIFRVKAD</sequence>
<dbReference type="Pfam" id="PF11751">
    <property type="entry name" value="PorP_SprF"/>
    <property type="match status" value="1"/>
</dbReference>
<dbReference type="Proteomes" id="UP000429785">
    <property type="component" value="Unassembled WGS sequence"/>
</dbReference>
<evidence type="ECO:0000313" key="3">
    <source>
        <dbReference type="EMBL" id="KAB7530928.1"/>
    </source>
</evidence>
<proteinExistence type="predicted"/>
<dbReference type="AlphaFoldDB" id="A0A6I1E005"/>
<evidence type="ECO:0000256" key="2">
    <source>
        <dbReference type="SAM" id="SignalP"/>
    </source>
</evidence>
<name>A0A6I1E005_9FLAO</name>
<organism evidence="3 4">
    <name type="scientific">Flagellimonas olearia</name>
    <dbReference type="NCBI Taxonomy" id="552546"/>
    <lineage>
        <taxon>Bacteria</taxon>
        <taxon>Pseudomonadati</taxon>
        <taxon>Bacteroidota</taxon>
        <taxon>Flavobacteriia</taxon>
        <taxon>Flavobacteriales</taxon>
        <taxon>Flavobacteriaceae</taxon>
        <taxon>Flagellimonas</taxon>
    </lineage>
</organism>
<keyword evidence="2" id="KW-0732">Signal</keyword>
<gene>
    <name evidence="3" type="ORF">F8C76_05365</name>
</gene>
<dbReference type="InterPro" id="IPR019861">
    <property type="entry name" value="PorP/SprF_Bacteroidetes"/>
</dbReference>
<accession>A0A6I1E005</accession>
<dbReference type="OrthoDB" id="1393025at2"/>
<evidence type="ECO:0000313" key="4">
    <source>
        <dbReference type="Proteomes" id="UP000429785"/>
    </source>
</evidence>
<comment type="caution">
    <text evidence="3">The sequence shown here is derived from an EMBL/GenBank/DDBJ whole genome shotgun (WGS) entry which is preliminary data.</text>
</comment>
<dbReference type="NCBIfam" id="TIGR03519">
    <property type="entry name" value="T9SS_PorP_fam"/>
    <property type="match status" value="1"/>
</dbReference>
<dbReference type="RefSeq" id="WP_152130775.1">
    <property type="nucleotide sequence ID" value="NZ_WELG01000001.1"/>
</dbReference>
<evidence type="ECO:0000256" key="1">
    <source>
        <dbReference type="SAM" id="Coils"/>
    </source>
</evidence>
<protein>
    <submittedName>
        <fullName evidence="3">Type IX secretion system membrane protein PorP/SprF</fullName>
    </submittedName>
</protein>
<dbReference type="EMBL" id="WELG01000001">
    <property type="protein sequence ID" value="KAB7530928.1"/>
    <property type="molecule type" value="Genomic_DNA"/>
</dbReference>
<keyword evidence="1" id="KW-0175">Coiled coil</keyword>
<reference evidence="3 4" key="1">
    <citation type="submission" date="2019-10" db="EMBL/GenBank/DDBJ databases">
        <title>Muricauda olearia CL-SS4 JCM15563 genome.</title>
        <authorList>
            <person name="Liu L."/>
        </authorList>
    </citation>
    <scope>NUCLEOTIDE SEQUENCE [LARGE SCALE GENOMIC DNA]</scope>
    <source>
        <strain evidence="3 4">CL-SS4</strain>
    </source>
</reference>